<dbReference type="SUPFAM" id="SSF56300">
    <property type="entry name" value="Metallo-dependent phosphatases"/>
    <property type="match status" value="1"/>
</dbReference>
<protein>
    <recommendedName>
        <fullName evidence="2">Phosphoesterase</fullName>
        <ecNumber evidence="2">3.1.4.-</ecNumber>
    </recommendedName>
</protein>
<dbReference type="EMBL" id="SLYC01000009">
    <property type="protein sequence ID" value="TCQ03483.1"/>
    <property type="molecule type" value="Genomic_DNA"/>
</dbReference>
<dbReference type="OrthoDB" id="9800565at2"/>
<comment type="similarity">
    <text evidence="1 2">Belongs to the metallophosphoesterase superfamily. YfcE family.</text>
</comment>
<keyword evidence="2" id="KW-0479">Metal-binding</keyword>
<evidence type="ECO:0000256" key="1">
    <source>
        <dbReference type="ARBA" id="ARBA00008950"/>
    </source>
</evidence>
<evidence type="ECO:0000313" key="5">
    <source>
        <dbReference type="Proteomes" id="UP000295504"/>
    </source>
</evidence>
<proteinExistence type="inferred from homology"/>
<dbReference type="InterPro" id="IPR000979">
    <property type="entry name" value="Phosphodiesterase_MJ0936/Vps29"/>
</dbReference>
<comment type="cofactor">
    <cofactor evidence="2">
        <name>a divalent metal cation</name>
        <dbReference type="ChEBI" id="CHEBI:60240"/>
    </cofactor>
</comment>
<evidence type="ECO:0000259" key="3">
    <source>
        <dbReference type="Pfam" id="PF12850"/>
    </source>
</evidence>
<dbReference type="Pfam" id="PF12850">
    <property type="entry name" value="Metallophos_2"/>
    <property type="match status" value="1"/>
</dbReference>
<dbReference type="GO" id="GO:0046872">
    <property type="term" value="F:metal ion binding"/>
    <property type="evidence" value="ECO:0007669"/>
    <property type="project" value="UniProtKB-KW"/>
</dbReference>
<dbReference type="Gene3D" id="3.60.21.10">
    <property type="match status" value="1"/>
</dbReference>
<name>A0A4R2U6V3_9FIRM</name>
<dbReference type="AlphaFoldDB" id="A0A4R2U6V3"/>
<feature type="domain" description="Calcineurin-like phosphoesterase" evidence="3">
    <location>
        <begin position="1"/>
        <end position="147"/>
    </location>
</feature>
<organism evidence="4 5">
    <name type="scientific">Serpentinicella alkaliphila</name>
    <dbReference type="NCBI Taxonomy" id="1734049"/>
    <lineage>
        <taxon>Bacteria</taxon>
        <taxon>Bacillati</taxon>
        <taxon>Bacillota</taxon>
        <taxon>Clostridia</taxon>
        <taxon>Peptostreptococcales</taxon>
        <taxon>Natronincolaceae</taxon>
        <taxon>Serpentinicella</taxon>
    </lineage>
</organism>
<dbReference type="RefSeq" id="WP_132848026.1">
    <property type="nucleotide sequence ID" value="NZ_CP058648.1"/>
</dbReference>
<keyword evidence="5" id="KW-1185">Reference proteome</keyword>
<accession>A0A4R2U6V3</accession>
<dbReference type="PANTHER" id="PTHR11124">
    <property type="entry name" value="VACUOLAR SORTING PROTEIN VPS29"/>
    <property type="match status" value="1"/>
</dbReference>
<evidence type="ECO:0000313" key="4">
    <source>
        <dbReference type="EMBL" id="TCQ03483.1"/>
    </source>
</evidence>
<dbReference type="NCBIfam" id="TIGR00040">
    <property type="entry name" value="yfcE"/>
    <property type="match status" value="1"/>
</dbReference>
<comment type="caution">
    <text evidence="4">The sequence shown here is derived from an EMBL/GenBank/DDBJ whole genome shotgun (WGS) entry which is preliminary data.</text>
</comment>
<dbReference type="InterPro" id="IPR024654">
    <property type="entry name" value="Calcineurin-like_PHP_lpxH"/>
</dbReference>
<dbReference type="EC" id="3.1.4.-" evidence="2"/>
<evidence type="ECO:0000256" key="2">
    <source>
        <dbReference type="RuleBase" id="RU362039"/>
    </source>
</evidence>
<sequence>MRIGILGDSHEQVKDIDRCIKKLNNVNIIIHTGDMLKDALYITRKHNIPVIGVRGNCDPYNAGEEEILYTANNYNILICHGHNYGVKSSLKMILHRGKNANAHIIVFGHTHIPYYEQVDSIHLLNPGSLAFPRGFSKKSVAIIEINERISIKHIEV</sequence>
<dbReference type="GO" id="GO:0016787">
    <property type="term" value="F:hydrolase activity"/>
    <property type="evidence" value="ECO:0007669"/>
    <property type="project" value="UniProtKB-UniRule"/>
</dbReference>
<reference evidence="4 5" key="1">
    <citation type="submission" date="2019-03" db="EMBL/GenBank/DDBJ databases">
        <title>Genomic Encyclopedia of Type Strains, Phase IV (KMG-IV): sequencing the most valuable type-strain genomes for metagenomic binning, comparative biology and taxonomic classification.</title>
        <authorList>
            <person name="Goeker M."/>
        </authorList>
    </citation>
    <scope>NUCLEOTIDE SEQUENCE [LARGE SCALE GENOMIC DNA]</scope>
    <source>
        <strain evidence="4 5">DSM 100013</strain>
    </source>
</reference>
<dbReference type="Proteomes" id="UP000295504">
    <property type="component" value="Unassembled WGS sequence"/>
</dbReference>
<gene>
    <name evidence="4" type="ORF">EDD79_100963</name>
</gene>
<dbReference type="InterPro" id="IPR029052">
    <property type="entry name" value="Metallo-depent_PP-like"/>
</dbReference>